<dbReference type="RefSeq" id="WP_055206168.1">
    <property type="nucleotide sequence ID" value="NZ_CZBO01000001.1"/>
</dbReference>
<proteinExistence type="predicted"/>
<organism evidence="1 2">
    <name type="scientific">Clostridium baratii</name>
    <dbReference type="NCBI Taxonomy" id="1561"/>
    <lineage>
        <taxon>Bacteria</taxon>
        <taxon>Bacillati</taxon>
        <taxon>Bacillota</taxon>
        <taxon>Clostridia</taxon>
        <taxon>Eubacteriales</taxon>
        <taxon>Clostridiaceae</taxon>
        <taxon>Clostridium</taxon>
    </lineage>
</organism>
<dbReference type="SUPFAM" id="SSF158430">
    <property type="entry name" value="Bacillus cereus metalloprotein-like"/>
    <property type="match status" value="2"/>
</dbReference>
<name>A0A174PU91_9CLOT</name>
<gene>
    <name evidence="1" type="ORF">ERS852568_00264</name>
</gene>
<evidence type="ECO:0000313" key="2">
    <source>
        <dbReference type="Proteomes" id="UP000095563"/>
    </source>
</evidence>
<dbReference type="InterPro" id="IPR021328">
    <property type="entry name" value="CotB-like"/>
</dbReference>
<dbReference type="AlphaFoldDB" id="A0A174PU91"/>
<dbReference type="Gene3D" id="1.20.1260.120">
    <property type="entry name" value="Protein of unknown function DUF2935"/>
    <property type="match status" value="1"/>
</dbReference>
<evidence type="ECO:0000313" key="1">
    <source>
        <dbReference type="EMBL" id="CUP64543.1"/>
    </source>
</evidence>
<reference evidence="1 2" key="1">
    <citation type="submission" date="2015-09" db="EMBL/GenBank/DDBJ databases">
        <authorList>
            <consortium name="Pathogen Informatics"/>
        </authorList>
    </citation>
    <scope>NUCLEOTIDE SEQUENCE [LARGE SCALE GENOMIC DNA]</scope>
    <source>
        <strain evidence="1 2">2789STDY5834956</strain>
    </source>
</reference>
<dbReference type="Proteomes" id="UP000095563">
    <property type="component" value="Unassembled WGS sequence"/>
</dbReference>
<protein>
    <submittedName>
        <fullName evidence="1">Protein of uncharacterized function (DUF2935)</fullName>
    </submittedName>
</protein>
<accession>A0A174PU91</accession>
<dbReference type="EMBL" id="CZBO01000001">
    <property type="protein sequence ID" value="CUP64543.1"/>
    <property type="molecule type" value="Genomic_DNA"/>
</dbReference>
<sequence>MISSKKYVILSLELHLFFARIMKEHLIFLKAALTPKNDRLSKEAECYMEQFEKILLDTIKMSNGRIRESVVESGELLTEYTLLTEKKTHYYTGININTKITEMEKELDFMNDKDINSKTRKYVKQLNNKVIKALNGLIEFKTGMLDEISCCKLFLNSYPSFLKHLIHEAKLYRSYVNSLEMDEDIDYDNIRKTEIFWDDKMMEHALFIRGLLDPKENKLINKADEFAEKFNELLEKARDANDKTIEDITKDTLLETIKLRDFKKSGVEGIINCKIKSMILPLLADHVLREANHFIRILNNYDDCL</sequence>
<dbReference type="Pfam" id="PF11155">
    <property type="entry name" value="DUF2935"/>
    <property type="match status" value="2"/>
</dbReference>